<accession>A0ABW1KXL1</accession>
<protein>
    <submittedName>
        <fullName evidence="3">VPLPA-CTERM sorting domain-containing protein</fullName>
    </submittedName>
</protein>
<dbReference type="RefSeq" id="WP_379882046.1">
    <property type="nucleotide sequence ID" value="NZ_JBHPON010000002.1"/>
</dbReference>
<keyword evidence="1" id="KW-0812">Transmembrane</keyword>
<dbReference type="EMBL" id="JBHPON010000002">
    <property type="protein sequence ID" value="MFC6036714.1"/>
    <property type="molecule type" value="Genomic_DNA"/>
</dbReference>
<name>A0ABW1KXL1_9PROT</name>
<evidence type="ECO:0000313" key="3">
    <source>
        <dbReference type="EMBL" id="MFC6036714.1"/>
    </source>
</evidence>
<keyword evidence="2" id="KW-0732">Signal</keyword>
<reference evidence="3 4" key="1">
    <citation type="submission" date="2024-09" db="EMBL/GenBank/DDBJ databases">
        <authorList>
            <person name="Zhang Z.-H."/>
        </authorList>
    </citation>
    <scope>NUCLEOTIDE SEQUENCE [LARGE SCALE GENOMIC DNA]</scope>
    <source>
        <strain evidence="3 4">HHTR114</strain>
    </source>
</reference>
<dbReference type="Proteomes" id="UP001596116">
    <property type="component" value="Unassembled WGS sequence"/>
</dbReference>
<gene>
    <name evidence="3" type="ORF">ACFMB1_14240</name>
</gene>
<keyword evidence="1" id="KW-1133">Transmembrane helix</keyword>
<dbReference type="InterPro" id="IPR022472">
    <property type="entry name" value="VPLPA-CTERM"/>
</dbReference>
<sequence length="210" mass="21423">MKRFLIGLAAAMFTATGANAALLVSYSATDYISSSSGGSNDGGMFFEFGIDPSPGTLDVFGAFPSIFGDTLIAADTVINVTSGAGFDNFANLATNGTNEQFFIGLARNIGGAPVQSTVGWGPESGVFGSMSSASLNGIDLQGFVITSIVLTIENLSAAASTSGYSFKFDFKVDVFGDAVASEVPLPAAAPLMLMGLGGIAAIRRRKRANA</sequence>
<feature type="transmembrane region" description="Helical" evidence="1">
    <location>
        <begin position="183"/>
        <end position="202"/>
    </location>
</feature>
<keyword evidence="1" id="KW-0472">Membrane</keyword>
<keyword evidence="4" id="KW-1185">Reference proteome</keyword>
<dbReference type="NCBIfam" id="TIGR03370">
    <property type="entry name" value="VPLPA-CTERM"/>
    <property type="match status" value="1"/>
</dbReference>
<feature type="chain" id="PRO_5046596457" evidence="2">
    <location>
        <begin position="21"/>
        <end position="210"/>
    </location>
</feature>
<organism evidence="3 4">
    <name type="scientific">Hyphococcus aureus</name>
    <dbReference type="NCBI Taxonomy" id="2666033"/>
    <lineage>
        <taxon>Bacteria</taxon>
        <taxon>Pseudomonadati</taxon>
        <taxon>Pseudomonadota</taxon>
        <taxon>Alphaproteobacteria</taxon>
        <taxon>Parvularculales</taxon>
        <taxon>Parvularculaceae</taxon>
        <taxon>Hyphococcus</taxon>
    </lineage>
</organism>
<feature type="signal peptide" evidence="2">
    <location>
        <begin position="1"/>
        <end position="20"/>
    </location>
</feature>
<comment type="caution">
    <text evidence="3">The sequence shown here is derived from an EMBL/GenBank/DDBJ whole genome shotgun (WGS) entry which is preliminary data.</text>
</comment>
<proteinExistence type="predicted"/>
<evidence type="ECO:0000313" key="4">
    <source>
        <dbReference type="Proteomes" id="UP001596116"/>
    </source>
</evidence>
<evidence type="ECO:0000256" key="2">
    <source>
        <dbReference type="SAM" id="SignalP"/>
    </source>
</evidence>
<evidence type="ECO:0000256" key="1">
    <source>
        <dbReference type="SAM" id="Phobius"/>
    </source>
</evidence>